<dbReference type="PANTHER" id="PTHR47595:SF1">
    <property type="entry name" value="MYB_SANT-LIKE DNA-BINDING DOMAIN-CONTAINING PROTEIN"/>
    <property type="match status" value="1"/>
</dbReference>
<dbReference type="Pfam" id="PF13837">
    <property type="entry name" value="Myb_DNA-bind_4"/>
    <property type="match status" value="1"/>
</dbReference>
<protein>
    <recommendedName>
        <fullName evidence="1">Myb/SANT-like DNA-binding domain-containing protein</fullName>
    </recommendedName>
</protein>
<evidence type="ECO:0000259" key="1">
    <source>
        <dbReference type="Pfam" id="PF13837"/>
    </source>
</evidence>
<accession>A0A672JNT0</accession>
<reference evidence="2" key="2">
    <citation type="submission" date="2025-09" db="UniProtKB">
        <authorList>
            <consortium name="Ensembl"/>
        </authorList>
    </citation>
    <scope>IDENTIFICATION</scope>
</reference>
<keyword evidence="3" id="KW-1185">Reference proteome</keyword>
<dbReference type="PANTHER" id="PTHR47595">
    <property type="entry name" value="HEAT SHOCK 70 KDA PROTEIN 14"/>
    <property type="match status" value="1"/>
</dbReference>
<evidence type="ECO:0000313" key="3">
    <source>
        <dbReference type="Proteomes" id="UP000472267"/>
    </source>
</evidence>
<reference evidence="2" key="1">
    <citation type="submission" date="2025-08" db="UniProtKB">
        <authorList>
            <consortium name="Ensembl"/>
        </authorList>
    </citation>
    <scope>IDENTIFICATION</scope>
</reference>
<name>A0A672JNT0_SALFA</name>
<feature type="domain" description="Myb/SANT-like DNA-binding" evidence="1">
    <location>
        <begin position="9"/>
        <end position="100"/>
    </location>
</feature>
<organism evidence="2 3">
    <name type="scientific">Salarias fasciatus</name>
    <name type="common">Jewelled blenny</name>
    <name type="synonym">Blennius fasciatus</name>
    <dbReference type="NCBI Taxonomy" id="181472"/>
    <lineage>
        <taxon>Eukaryota</taxon>
        <taxon>Metazoa</taxon>
        <taxon>Chordata</taxon>
        <taxon>Craniata</taxon>
        <taxon>Vertebrata</taxon>
        <taxon>Euteleostomi</taxon>
        <taxon>Actinopterygii</taxon>
        <taxon>Neopterygii</taxon>
        <taxon>Teleostei</taxon>
        <taxon>Neoteleostei</taxon>
        <taxon>Acanthomorphata</taxon>
        <taxon>Ovalentaria</taxon>
        <taxon>Blenniimorphae</taxon>
        <taxon>Blenniiformes</taxon>
        <taxon>Blennioidei</taxon>
        <taxon>Blenniidae</taxon>
        <taxon>Salariinae</taxon>
        <taxon>Salarias</taxon>
    </lineage>
</organism>
<dbReference type="Ensembl" id="ENSSFAT00005056602.1">
    <property type="protein sequence ID" value="ENSSFAP00005054914.1"/>
    <property type="gene ID" value="ENSSFAG00005026099.1"/>
</dbReference>
<dbReference type="InterPro" id="IPR044822">
    <property type="entry name" value="Myb_DNA-bind_4"/>
</dbReference>
<evidence type="ECO:0000313" key="2">
    <source>
        <dbReference type="Ensembl" id="ENSSFAP00005054914.1"/>
    </source>
</evidence>
<dbReference type="Proteomes" id="UP000472267">
    <property type="component" value="Unassembled WGS sequence"/>
</dbReference>
<sequence length="173" mass="19398">MAASNRGQTWGSSETSVFLDIWAEHFSGVQLSTKHKNTHVYGGFRKALAERGFRRTVQQCRTKAKKLRAQYIKVRDALKTSGGSSEERQKFIWYDRMHAILRGTPAADPADLLESRVLEQSVPGAAVDVAEDCATGGCIYCDFSYILSGIFENAPLFRSIFTPYVLHVNIFTR</sequence>
<dbReference type="AlphaFoldDB" id="A0A672JNT0"/>
<dbReference type="Gene3D" id="1.10.10.60">
    <property type="entry name" value="Homeodomain-like"/>
    <property type="match status" value="1"/>
</dbReference>
<dbReference type="InParanoid" id="A0A672JNT0"/>
<proteinExistence type="predicted"/>